<dbReference type="EMBL" id="JALJOQ010000008">
    <property type="protein sequence ID" value="KAK9812283.1"/>
    <property type="molecule type" value="Genomic_DNA"/>
</dbReference>
<name>A0AAW1PQM0_9CHLO</name>
<feature type="compositionally biased region" description="Low complexity" evidence="1">
    <location>
        <begin position="57"/>
        <end position="80"/>
    </location>
</feature>
<proteinExistence type="predicted"/>
<feature type="region of interest" description="Disordered" evidence="1">
    <location>
        <begin position="45"/>
        <end position="80"/>
    </location>
</feature>
<gene>
    <name evidence="3" type="ORF">WJX73_009984</name>
</gene>
<evidence type="ECO:0000313" key="3">
    <source>
        <dbReference type="EMBL" id="KAK9812283.1"/>
    </source>
</evidence>
<keyword evidence="2" id="KW-0812">Transmembrane</keyword>
<keyword evidence="4" id="KW-1185">Reference proteome</keyword>
<comment type="caution">
    <text evidence="3">The sequence shown here is derived from an EMBL/GenBank/DDBJ whole genome shotgun (WGS) entry which is preliminary data.</text>
</comment>
<dbReference type="Proteomes" id="UP001465755">
    <property type="component" value="Unassembled WGS sequence"/>
</dbReference>
<sequence length="376" mass="40550">MILKPCPASYACGRPRALAAPTRFFSGQPLATKALGPAFGPLRANKASGTSRPGHHSAAATRTRASSSSSAVPSSDKSAPGFAGSTLLKKTYSLLRNNLCIVLSAFLLCDGLTWLLHRCSHRLTNQVAVQFLSDVPADAIGNLWWISNDTTIANFQTGYQYIVGAVFVLVFPISILLRTLATAVAILACHQNPGGQVGGAQGWRLSPAAVLAQLREQWGRVRERWFQLWEVECLLAARVIPLSGLSLLVLPLPWTLPRLMALSATSSQAILQGSPGNEALQRSQQRLRPFWRNIAWPYLALVLSARALEVVKVAAFGALPARLQRDLPELSIAIFVVLSLVTFMLCRMRDLLGLAAYQMTDDPAPGGPLPTKPATV</sequence>
<feature type="transmembrane region" description="Helical" evidence="2">
    <location>
        <begin position="99"/>
        <end position="117"/>
    </location>
</feature>
<protein>
    <submittedName>
        <fullName evidence="3">Uncharacterized protein</fullName>
    </submittedName>
</protein>
<keyword evidence="2" id="KW-1133">Transmembrane helix</keyword>
<organism evidence="3 4">
    <name type="scientific">Symbiochloris irregularis</name>
    <dbReference type="NCBI Taxonomy" id="706552"/>
    <lineage>
        <taxon>Eukaryota</taxon>
        <taxon>Viridiplantae</taxon>
        <taxon>Chlorophyta</taxon>
        <taxon>core chlorophytes</taxon>
        <taxon>Trebouxiophyceae</taxon>
        <taxon>Trebouxiales</taxon>
        <taxon>Trebouxiaceae</taxon>
        <taxon>Symbiochloris</taxon>
    </lineage>
</organism>
<feature type="transmembrane region" description="Helical" evidence="2">
    <location>
        <begin position="330"/>
        <end position="346"/>
    </location>
</feature>
<evidence type="ECO:0000256" key="1">
    <source>
        <dbReference type="SAM" id="MobiDB-lite"/>
    </source>
</evidence>
<keyword evidence="2" id="KW-0472">Membrane</keyword>
<feature type="transmembrane region" description="Helical" evidence="2">
    <location>
        <begin position="158"/>
        <end position="177"/>
    </location>
</feature>
<evidence type="ECO:0000313" key="4">
    <source>
        <dbReference type="Proteomes" id="UP001465755"/>
    </source>
</evidence>
<accession>A0AAW1PQM0</accession>
<dbReference type="AlphaFoldDB" id="A0AAW1PQM0"/>
<reference evidence="3 4" key="1">
    <citation type="journal article" date="2024" name="Nat. Commun.">
        <title>Phylogenomics reveals the evolutionary origins of lichenization in chlorophyte algae.</title>
        <authorList>
            <person name="Puginier C."/>
            <person name="Libourel C."/>
            <person name="Otte J."/>
            <person name="Skaloud P."/>
            <person name="Haon M."/>
            <person name="Grisel S."/>
            <person name="Petersen M."/>
            <person name="Berrin J.G."/>
            <person name="Delaux P.M."/>
            <person name="Dal Grande F."/>
            <person name="Keller J."/>
        </authorList>
    </citation>
    <scope>NUCLEOTIDE SEQUENCE [LARGE SCALE GENOMIC DNA]</scope>
    <source>
        <strain evidence="3 4">SAG 2036</strain>
    </source>
</reference>
<evidence type="ECO:0000256" key="2">
    <source>
        <dbReference type="SAM" id="Phobius"/>
    </source>
</evidence>